<reference evidence="1 2" key="1">
    <citation type="journal article" date="2018" name="Front. Plant Sci.">
        <title>Red Clover (Trifolium pratense) and Zigzag Clover (T. medium) - A Picture of Genomic Similarities and Differences.</title>
        <authorList>
            <person name="Dluhosova J."/>
            <person name="Istvanek J."/>
            <person name="Nedelnik J."/>
            <person name="Repkova J."/>
        </authorList>
    </citation>
    <scope>NUCLEOTIDE SEQUENCE [LARGE SCALE GENOMIC DNA]</scope>
    <source>
        <strain evidence="2">cv. 10/8</strain>
        <tissue evidence="1">Leaf</tissue>
    </source>
</reference>
<keyword evidence="2" id="KW-1185">Reference proteome</keyword>
<proteinExistence type="predicted"/>
<protein>
    <submittedName>
        <fullName evidence="1">Uncharacterized protein</fullName>
    </submittedName>
</protein>
<comment type="caution">
    <text evidence="1">The sequence shown here is derived from an EMBL/GenBank/DDBJ whole genome shotgun (WGS) entry which is preliminary data.</text>
</comment>
<feature type="non-terminal residue" evidence="1">
    <location>
        <position position="1"/>
    </location>
</feature>
<name>A0A392V692_9FABA</name>
<dbReference type="AlphaFoldDB" id="A0A392V692"/>
<accession>A0A392V692</accession>
<dbReference type="EMBL" id="LXQA011075169">
    <property type="protein sequence ID" value="MCI83774.1"/>
    <property type="molecule type" value="Genomic_DNA"/>
</dbReference>
<organism evidence="1 2">
    <name type="scientific">Trifolium medium</name>
    <dbReference type="NCBI Taxonomy" id="97028"/>
    <lineage>
        <taxon>Eukaryota</taxon>
        <taxon>Viridiplantae</taxon>
        <taxon>Streptophyta</taxon>
        <taxon>Embryophyta</taxon>
        <taxon>Tracheophyta</taxon>
        <taxon>Spermatophyta</taxon>
        <taxon>Magnoliopsida</taxon>
        <taxon>eudicotyledons</taxon>
        <taxon>Gunneridae</taxon>
        <taxon>Pentapetalae</taxon>
        <taxon>rosids</taxon>
        <taxon>fabids</taxon>
        <taxon>Fabales</taxon>
        <taxon>Fabaceae</taxon>
        <taxon>Papilionoideae</taxon>
        <taxon>50 kb inversion clade</taxon>
        <taxon>NPAAA clade</taxon>
        <taxon>Hologalegina</taxon>
        <taxon>IRL clade</taxon>
        <taxon>Trifolieae</taxon>
        <taxon>Trifolium</taxon>
    </lineage>
</organism>
<evidence type="ECO:0000313" key="2">
    <source>
        <dbReference type="Proteomes" id="UP000265520"/>
    </source>
</evidence>
<evidence type="ECO:0000313" key="1">
    <source>
        <dbReference type="EMBL" id="MCI83774.1"/>
    </source>
</evidence>
<dbReference type="Proteomes" id="UP000265520">
    <property type="component" value="Unassembled WGS sequence"/>
</dbReference>
<sequence length="17" mass="1946">GRNVYDGCCQLDIQFSK</sequence>